<reference evidence="5 6" key="1">
    <citation type="submission" date="2016-11" db="EMBL/GenBank/DDBJ databases">
        <authorList>
            <person name="Jaros S."/>
            <person name="Januszkiewicz K."/>
            <person name="Wedrychowicz H."/>
        </authorList>
    </citation>
    <scope>NUCLEOTIDE SEQUENCE [LARGE SCALE GENOMIC DNA]</scope>
    <source>
        <strain evidence="5 6">CGMCC 4.5723</strain>
    </source>
</reference>
<dbReference type="STRING" id="758803.SAMN05421803_101539"/>
<keyword evidence="6" id="KW-1185">Reference proteome</keyword>
<dbReference type="RefSeq" id="WP_073374491.1">
    <property type="nucleotide sequence ID" value="NZ_FQZK01000001.1"/>
</dbReference>
<dbReference type="Pfam" id="PF20256">
    <property type="entry name" value="MoCoBD_2"/>
    <property type="match status" value="2"/>
</dbReference>
<evidence type="ECO:0000259" key="4">
    <source>
        <dbReference type="SMART" id="SM01008"/>
    </source>
</evidence>
<evidence type="ECO:0000256" key="2">
    <source>
        <dbReference type="ARBA" id="ARBA00023002"/>
    </source>
</evidence>
<evidence type="ECO:0000256" key="3">
    <source>
        <dbReference type="SAM" id="MobiDB-lite"/>
    </source>
</evidence>
<dbReference type="SMART" id="SM01008">
    <property type="entry name" value="Ald_Xan_dh_C"/>
    <property type="match status" value="1"/>
</dbReference>
<dbReference type="Proteomes" id="UP000184452">
    <property type="component" value="Unassembled WGS sequence"/>
</dbReference>
<dbReference type="InterPro" id="IPR036856">
    <property type="entry name" value="Ald_Oxase/Xan_DH_a/b_sf"/>
</dbReference>
<dbReference type="InterPro" id="IPR046867">
    <property type="entry name" value="AldOxase/xan_DH_MoCoBD2"/>
</dbReference>
<evidence type="ECO:0000313" key="6">
    <source>
        <dbReference type="Proteomes" id="UP000184452"/>
    </source>
</evidence>
<keyword evidence="2" id="KW-0560">Oxidoreductase</keyword>
<feature type="region of interest" description="Disordered" evidence="3">
    <location>
        <begin position="143"/>
        <end position="210"/>
    </location>
</feature>
<dbReference type="Pfam" id="PF02738">
    <property type="entry name" value="MoCoBD_1"/>
    <property type="match status" value="1"/>
</dbReference>
<feature type="domain" description="Aldehyde oxidase/xanthine dehydrogenase a/b hammerhead" evidence="4">
    <location>
        <begin position="31"/>
        <end position="135"/>
    </location>
</feature>
<organism evidence="5 6">
    <name type="scientific">Nocardiopsis flavescens</name>
    <dbReference type="NCBI Taxonomy" id="758803"/>
    <lineage>
        <taxon>Bacteria</taxon>
        <taxon>Bacillati</taxon>
        <taxon>Actinomycetota</taxon>
        <taxon>Actinomycetes</taxon>
        <taxon>Streptosporangiales</taxon>
        <taxon>Nocardiopsidaceae</taxon>
        <taxon>Nocardiopsis</taxon>
    </lineage>
</organism>
<dbReference type="PANTHER" id="PTHR11908:SF132">
    <property type="entry name" value="ALDEHYDE OXIDASE 1-RELATED"/>
    <property type="match status" value="1"/>
</dbReference>
<name>A0A1M6C117_9ACTN</name>
<dbReference type="SUPFAM" id="SSF54665">
    <property type="entry name" value="CO dehydrogenase molybdoprotein N-domain-like"/>
    <property type="match status" value="1"/>
</dbReference>
<dbReference type="SUPFAM" id="SSF56003">
    <property type="entry name" value="Molybdenum cofactor-binding domain"/>
    <property type="match status" value="1"/>
</dbReference>
<keyword evidence="1" id="KW-0500">Molybdenum</keyword>
<dbReference type="PANTHER" id="PTHR11908">
    <property type="entry name" value="XANTHINE DEHYDROGENASE"/>
    <property type="match status" value="1"/>
</dbReference>
<dbReference type="GO" id="GO:0016491">
    <property type="term" value="F:oxidoreductase activity"/>
    <property type="evidence" value="ECO:0007669"/>
    <property type="project" value="UniProtKB-KW"/>
</dbReference>
<evidence type="ECO:0000313" key="5">
    <source>
        <dbReference type="EMBL" id="SHI54551.1"/>
    </source>
</evidence>
<dbReference type="GO" id="GO:0005506">
    <property type="term" value="F:iron ion binding"/>
    <property type="evidence" value="ECO:0007669"/>
    <property type="project" value="InterPro"/>
</dbReference>
<dbReference type="InterPro" id="IPR037165">
    <property type="entry name" value="AldOxase/xan_DH_Mopterin-bd_sf"/>
</dbReference>
<accession>A0A1M6C117</accession>
<dbReference type="Gene3D" id="3.90.1170.50">
    <property type="entry name" value="Aldehyde oxidase/xanthine dehydrogenase, a/b hammerhead"/>
    <property type="match status" value="1"/>
</dbReference>
<sequence>MSATDGPGAAPGAHTALGLPLERLEAADKVTGRAPYAYEHPLPDPLYLHPVTSTVARGRITAVDTSAADATPGVRLVLTHTGAERLADTGDREFAVLQSDRVSFYGQFVAAVVADTPETAREAAALVRVEYEAEPHDVVLTADHPRLYPPGDEDDPADHEQGDPDAELARAPVVVDRTYRTPMEHNNPMEPHTTVALWTGDGPGPGSGDGDLTLYDSTQGAHPVRETVAGVLGLDPARVRVVSPHVGGGFGSKGSAHAHDILAAMAARALPGRPVKFALTRQQMFSLVGHRTPTIQRVRLAAESDGRIRALVHDSVEHTSTVKEFAEGSAATSRMMYAALHRRTTQRLADLDVPIPFWMRAPGEAPGIYALESAMDELAQACGIDPVELRLRNEPSVDPRTGEPWSDRRLVECLREGAERFGWADRDPAPGTRREGRWRVGTGVAAAVYPHLYNPGSVAEIHYDGDRYTVDIGAADIGTGSRTALTQIAAQGLGLPVERVRLRLGDTDLPAATVAGGSSGTVSWGAAVLAAAAAFRDRHGTDPGPGARARAAAPEDAVAQGRAVASFGAHFVEARVDADTGEVRVPRMLGVFSVGRVVNPRTARSQLVGGMVMGLSMALHERSVLDPRTGHVVNADLAEYHVPVHADVGDVRAHWLEGEDPAAGPLGARGVGEIGIVGAAAAVANAVHHATGVRVRELPITLDRFVG</sequence>
<dbReference type="InterPro" id="IPR000674">
    <property type="entry name" value="Ald_Oxase/Xan_DH_a/b"/>
</dbReference>
<dbReference type="Gene3D" id="3.30.365.10">
    <property type="entry name" value="Aldehyde oxidase/xanthine dehydrogenase, molybdopterin binding domain"/>
    <property type="match status" value="4"/>
</dbReference>
<dbReference type="InterPro" id="IPR008274">
    <property type="entry name" value="AldOxase/xan_DH_MoCoBD1"/>
</dbReference>
<protein>
    <submittedName>
        <fullName evidence="5">Xanthine dehydrogenase YagR molybdenum-binding subunit</fullName>
    </submittedName>
</protein>
<gene>
    <name evidence="5" type="ORF">SAMN05421803_101539</name>
</gene>
<dbReference type="EMBL" id="FQZK01000001">
    <property type="protein sequence ID" value="SHI54551.1"/>
    <property type="molecule type" value="Genomic_DNA"/>
</dbReference>
<proteinExistence type="predicted"/>
<evidence type="ECO:0000256" key="1">
    <source>
        <dbReference type="ARBA" id="ARBA00022505"/>
    </source>
</evidence>
<dbReference type="InterPro" id="IPR016208">
    <property type="entry name" value="Ald_Oxase/xanthine_DH-like"/>
</dbReference>
<dbReference type="Pfam" id="PF01315">
    <property type="entry name" value="Ald_Xan_dh_C"/>
    <property type="match status" value="1"/>
</dbReference>
<dbReference type="AlphaFoldDB" id="A0A1M6C117"/>